<dbReference type="CDD" id="cd01949">
    <property type="entry name" value="GGDEF"/>
    <property type="match status" value="1"/>
</dbReference>
<keyword evidence="7" id="KW-1185">Reference proteome</keyword>
<evidence type="ECO:0000313" key="7">
    <source>
        <dbReference type="Proteomes" id="UP001231616"/>
    </source>
</evidence>
<feature type="domain" description="GGDEF" evidence="5">
    <location>
        <begin position="495"/>
        <end position="633"/>
    </location>
</feature>
<dbReference type="RefSeq" id="WP_305893094.1">
    <property type="nucleotide sequence ID" value="NZ_JAUZVZ010000007.1"/>
</dbReference>
<feature type="coiled-coil region" evidence="3">
    <location>
        <begin position="391"/>
        <end position="418"/>
    </location>
</feature>
<dbReference type="SUPFAM" id="SSF55073">
    <property type="entry name" value="Nucleotide cyclase"/>
    <property type="match status" value="1"/>
</dbReference>
<gene>
    <name evidence="6" type="ORF">Q3O60_06490</name>
</gene>
<evidence type="ECO:0000256" key="4">
    <source>
        <dbReference type="SAM" id="Phobius"/>
    </source>
</evidence>
<evidence type="ECO:0000256" key="2">
    <source>
        <dbReference type="ARBA" id="ARBA00034247"/>
    </source>
</evidence>
<protein>
    <recommendedName>
        <fullName evidence="1">diguanylate cyclase</fullName>
        <ecNumber evidence="1">2.7.7.65</ecNumber>
    </recommendedName>
</protein>
<evidence type="ECO:0000259" key="5">
    <source>
        <dbReference type="PROSITE" id="PS50887"/>
    </source>
</evidence>
<dbReference type="InterPro" id="IPR029787">
    <property type="entry name" value="Nucleotide_cyclase"/>
</dbReference>
<dbReference type="InterPro" id="IPR043128">
    <property type="entry name" value="Rev_trsase/Diguanyl_cyclase"/>
</dbReference>
<dbReference type="Pfam" id="PF00990">
    <property type="entry name" value="GGDEF"/>
    <property type="match status" value="1"/>
</dbReference>
<reference evidence="6 7" key="1">
    <citation type="submission" date="2023-08" db="EMBL/GenBank/DDBJ databases">
        <authorList>
            <person name="Joshi A."/>
            <person name="Thite S."/>
        </authorList>
    </citation>
    <scope>NUCLEOTIDE SEQUENCE [LARGE SCALE GENOMIC DNA]</scope>
    <source>
        <strain evidence="6 7">AC40</strain>
    </source>
</reference>
<dbReference type="InterPro" id="IPR019734">
    <property type="entry name" value="TPR_rpt"/>
</dbReference>
<dbReference type="Proteomes" id="UP001231616">
    <property type="component" value="Unassembled WGS sequence"/>
</dbReference>
<dbReference type="EC" id="2.7.7.65" evidence="1"/>
<dbReference type="Gene3D" id="1.25.40.10">
    <property type="entry name" value="Tetratricopeptide repeat domain"/>
    <property type="match status" value="2"/>
</dbReference>
<accession>A0ABT9GXT2</accession>
<keyword evidence="4" id="KW-1133">Transmembrane helix</keyword>
<organism evidence="6 7">
    <name type="scientific">Alkalimonas collagenimarina</name>
    <dbReference type="NCBI Taxonomy" id="400390"/>
    <lineage>
        <taxon>Bacteria</taxon>
        <taxon>Pseudomonadati</taxon>
        <taxon>Pseudomonadota</taxon>
        <taxon>Gammaproteobacteria</taxon>
        <taxon>Alkalimonas</taxon>
    </lineage>
</organism>
<dbReference type="InterPro" id="IPR050469">
    <property type="entry name" value="Diguanylate_Cyclase"/>
</dbReference>
<dbReference type="PANTHER" id="PTHR45138">
    <property type="entry name" value="REGULATORY COMPONENTS OF SENSORY TRANSDUCTION SYSTEM"/>
    <property type="match status" value="1"/>
</dbReference>
<dbReference type="PROSITE" id="PS50887">
    <property type="entry name" value="GGDEF"/>
    <property type="match status" value="1"/>
</dbReference>
<proteinExistence type="predicted"/>
<comment type="catalytic activity">
    <reaction evidence="2">
        <text>2 GTP = 3',3'-c-di-GMP + 2 diphosphate</text>
        <dbReference type="Rhea" id="RHEA:24898"/>
        <dbReference type="ChEBI" id="CHEBI:33019"/>
        <dbReference type="ChEBI" id="CHEBI:37565"/>
        <dbReference type="ChEBI" id="CHEBI:58805"/>
        <dbReference type="EC" id="2.7.7.65"/>
    </reaction>
</comment>
<keyword evidence="3" id="KW-0175">Coiled coil</keyword>
<dbReference type="GO" id="GO:0052621">
    <property type="term" value="F:diguanylate cyclase activity"/>
    <property type="evidence" value="ECO:0007669"/>
    <property type="project" value="UniProtKB-EC"/>
</dbReference>
<dbReference type="SUPFAM" id="SSF48452">
    <property type="entry name" value="TPR-like"/>
    <property type="match status" value="2"/>
</dbReference>
<dbReference type="NCBIfam" id="TIGR00254">
    <property type="entry name" value="GGDEF"/>
    <property type="match status" value="1"/>
</dbReference>
<keyword evidence="6" id="KW-0808">Transferase</keyword>
<sequence length="672" mass="77773">MISALWWQPAYAVTDPQLEQQVDTYLLVLAEDPEQAMSSLQALLAQVHSQTPASTATRIYGSEVLHYVYTGEIEQAEQRLTDLLQFANRQDNADVMAEALAIKIDTLFYQNKLNEAYQVVVDIEPYLEHTVQPRIRYYAHNLIGRLYMRDNQFEMASTHLYKAYEAVNETDNDRTLLRRTFLQSQLAQLQADLKSWPTALELAEQALESASQLTLQGFMPDLYLLKGYIEGESGQHEASIATHYKAIEWAEKLERPDTVLLSLNNIGASYILMEQYEQAKHPLQQANELAVELNDEYTHALVQLNLGYIDVMQDQHEQGLHIMESAIQYFREHGRKSDLERFLTEYAKALQHAGYHIKEAQILREQRALNQELFQTERDRTLAELQQRFQARDQAHRINRLEQDNELQERLLENNRLQNRLTMLIAIIVALTSLLMWLLYRKVRHANRRLKEANKQLEYHSLRDPLTGLYNRRSFQQRMAKRDLHLHSRRYHSDEIDALVLIDLDFFKQINDQYGHAMGDDILIEVAQRLTDSLRQHDQAIRWGGEEFLLFLHRINATDLVSLVERTLYQLSERPYISGTESLVVTATAGFITLPFAGIDEEKVNWEKALQLADMALYLGKANGRNRACGIQGLKVPYTELPEGFENDLSQAIAQEHIELVTIVGPQVERIS</sequence>
<dbReference type="SMART" id="SM00267">
    <property type="entry name" value="GGDEF"/>
    <property type="match status" value="1"/>
</dbReference>
<dbReference type="InterPro" id="IPR011990">
    <property type="entry name" value="TPR-like_helical_dom_sf"/>
</dbReference>
<keyword evidence="4" id="KW-0472">Membrane</keyword>
<dbReference type="Gene3D" id="3.30.70.270">
    <property type="match status" value="1"/>
</dbReference>
<evidence type="ECO:0000313" key="6">
    <source>
        <dbReference type="EMBL" id="MDP4535828.1"/>
    </source>
</evidence>
<dbReference type="InterPro" id="IPR000160">
    <property type="entry name" value="GGDEF_dom"/>
</dbReference>
<evidence type="ECO:0000256" key="1">
    <source>
        <dbReference type="ARBA" id="ARBA00012528"/>
    </source>
</evidence>
<dbReference type="SMART" id="SM00028">
    <property type="entry name" value="TPR"/>
    <property type="match status" value="5"/>
</dbReference>
<comment type="caution">
    <text evidence="6">The sequence shown here is derived from an EMBL/GenBank/DDBJ whole genome shotgun (WGS) entry which is preliminary data.</text>
</comment>
<dbReference type="PANTHER" id="PTHR45138:SF9">
    <property type="entry name" value="DIGUANYLATE CYCLASE DGCM-RELATED"/>
    <property type="match status" value="1"/>
</dbReference>
<evidence type="ECO:0000256" key="3">
    <source>
        <dbReference type="SAM" id="Coils"/>
    </source>
</evidence>
<feature type="transmembrane region" description="Helical" evidence="4">
    <location>
        <begin position="421"/>
        <end position="440"/>
    </location>
</feature>
<keyword evidence="4" id="KW-0812">Transmembrane</keyword>
<keyword evidence="6" id="KW-0548">Nucleotidyltransferase</keyword>
<name>A0ABT9GXT2_9GAMM</name>
<dbReference type="EMBL" id="JAUZVZ010000007">
    <property type="protein sequence ID" value="MDP4535828.1"/>
    <property type="molecule type" value="Genomic_DNA"/>
</dbReference>